<reference evidence="2 3" key="1">
    <citation type="journal article" date="2024" name="Genome Biol. Evol.">
        <title>Chromosome-level genome assembly of the viviparous eelpout Zoarces viviparus.</title>
        <authorList>
            <person name="Fuhrmann N."/>
            <person name="Brasseur M.V."/>
            <person name="Bakowski C.E."/>
            <person name="Podsiadlowski L."/>
            <person name="Prost S."/>
            <person name="Krehenwinkel H."/>
            <person name="Mayer C."/>
        </authorList>
    </citation>
    <scope>NUCLEOTIDE SEQUENCE [LARGE SCALE GENOMIC DNA]</scope>
    <source>
        <strain evidence="2">NO-MEL_2022_Ind0_liver</strain>
    </source>
</reference>
<dbReference type="EMBL" id="JBCEZU010000538">
    <property type="protein sequence ID" value="KAK9518433.1"/>
    <property type="molecule type" value="Genomic_DNA"/>
</dbReference>
<evidence type="ECO:0000256" key="1">
    <source>
        <dbReference type="SAM" id="MobiDB-lite"/>
    </source>
</evidence>
<accession>A0AAW1E897</accession>
<sequence length="74" mass="7977">MLSPSLSPARQLQRGYFLPRLLVGLAWRQPLGPGELGGPDGANAAIRPLTSQGKRHQEPNTENTVMASSIDRKA</sequence>
<comment type="caution">
    <text evidence="2">The sequence shown here is derived from an EMBL/GenBank/DDBJ whole genome shotgun (WGS) entry which is preliminary data.</text>
</comment>
<proteinExistence type="predicted"/>
<gene>
    <name evidence="2" type="ORF">VZT92_023739</name>
</gene>
<dbReference type="AlphaFoldDB" id="A0AAW1E897"/>
<organism evidence="2 3">
    <name type="scientific">Zoarces viviparus</name>
    <name type="common">Viviparous eelpout</name>
    <name type="synonym">Blennius viviparus</name>
    <dbReference type="NCBI Taxonomy" id="48416"/>
    <lineage>
        <taxon>Eukaryota</taxon>
        <taxon>Metazoa</taxon>
        <taxon>Chordata</taxon>
        <taxon>Craniata</taxon>
        <taxon>Vertebrata</taxon>
        <taxon>Euteleostomi</taxon>
        <taxon>Actinopterygii</taxon>
        <taxon>Neopterygii</taxon>
        <taxon>Teleostei</taxon>
        <taxon>Neoteleostei</taxon>
        <taxon>Acanthomorphata</taxon>
        <taxon>Eupercaria</taxon>
        <taxon>Perciformes</taxon>
        <taxon>Cottioidei</taxon>
        <taxon>Zoarcales</taxon>
        <taxon>Zoarcidae</taxon>
        <taxon>Zoarcinae</taxon>
        <taxon>Zoarces</taxon>
    </lineage>
</organism>
<evidence type="ECO:0000313" key="2">
    <source>
        <dbReference type="EMBL" id="KAK9518433.1"/>
    </source>
</evidence>
<name>A0AAW1E897_ZOAVI</name>
<dbReference type="Proteomes" id="UP001488805">
    <property type="component" value="Unassembled WGS sequence"/>
</dbReference>
<keyword evidence="3" id="KW-1185">Reference proteome</keyword>
<evidence type="ECO:0000313" key="3">
    <source>
        <dbReference type="Proteomes" id="UP001488805"/>
    </source>
</evidence>
<feature type="region of interest" description="Disordered" evidence="1">
    <location>
        <begin position="32"/>
        <end position="74"/>
    </location>
</feature>
<protein>
    <submittedName>
        <fullName evidence="2">Uncharacterized protein</fullName>
    </submittedName>
</protein>